<dbReference type="AlphaFoldDB" id="A0A2M6W105"/>
<accession>A0A2M6W105</accession>
<keyword evidence="2" id="KW-1133">Transmembrane helix</keyword>
<organism evidence="3 4">
    <name type="scientific">Candidatus Magasanikbacteria bacterium CG10_big_fil_rev_8_21_14_0_10_43_6</name>
    <dbReference type="NCBI Taxonomy" id="1974650"/>
    <lineage>
        <taxon>Bacteria</taxon>
        <taxon>Candidatus Magasanikiibacteriota</taxon>
    </lineage>
</organism>
<evidence type="ECO:0000256" key="2">
    <source>
        <dbReference type="SAM" id="Phobius"/>
    </source>
</evidence>
<dbReference type="Proteomes" id="UP000229362">
    <property type="component" value="Unassembled WGS sequence"/>
</dbReference>
<feature type="transmembrane region" description="Helical" evidence="2">
    <location>
        <begin position="16"/>
        <end position="34"/>
    </location>
</feature>
<feature type="region of interest" description="Disordered" evidence="1">
    <location>
        <begin position="210"/>
        <end position="250"/>
    </location>
</feature>
<keyword evidence="2" id="KW-0812">Transmembrane</keyword>
<gene>
    <name evidence="3" type="ORF">COU33_02890</name>
</gene>
<sequence>MSESPHHNKLTNEQKTGFVLLLTFGMLSVGLGFLQMRNTIYGPFAFTPGASGRTSQELLEDENIKLQSIDTDHDGLNDYEELYFYQTSPYLPDSDSDGITDKVELDEGKDPLCAEGTVCNDATEFAIGDDTNDILGSQFGNPEEPVLAEGALDPLFGASEDTVVDVDTITSNADQIRALLKQTGKLSEDQINAIGDAELLAIVGDLVGKEEPTDESTSDGAVIGEEVTASDSSEQEGEASPTLEDILLGQ</sequence>
<keyword evidence="2" id="KW-0472">Membrane</keyword>
<evidence type="ECO:0000256" key="1">
    <source>
        <dbReference type="SAM" id="MobiDB-lite"/>
    </source>
</evidence>
<reference evidence="4" key="1">
    <citation type="submission" date="2017-09" db="EMBL/GenBank/DDBJ databases">
        <title>Depth-based differentiation of microbial function through sediment-hosted aquifers and enrichment of novel symbionts in the deep terrestrial subsurface.</title>
        <authorList>
            <person name="Probst A.J."/>
            <person name="Ladd B."/>
            <person name="Jarett J.K."/>
            <person name="Geller-Mcgrath D.E."/>
            <person name="Sieber C.M.K."/>
            <person name="Emerson J.B."/>
            <person name="Anantharaman K."/>
            <person name="Thomas B.C."/>
            <person name="Malmstrom R."/>
            <person name="Stieglmeier M."/>
            <person name="Klingl A."/>
            <person name="Woyke T."/>
            <person name="Ryan C.M."/>
            <person name="Banfield J.F."/>
        </authorList>
    </citation>
    <scope>NUCLEOTIDE SEQUENCE [LARGE SCALE GENOMIC DNA]</scope>
</reference>
<name>A0A2M6W105_9BACT</name>
<evidence type="ECO:0000313" key="3">
    <source>
        <dbReference type="EMBL" id="PIT86487.1"/>
    </source>
</evidence>
<comment type="caution">
    <text evidence="3">The sequence shown here is derived from an EMBL/GenBank/DDBJ whole genome shotgun (WGS) entry which is preliminary data.</text>
</comment>
<proteinExistence type="predicted"/>
<dbReference type="EMBL" id="PFBZ01000126">
    <property type="protein sequence ID" value="PIT86487.1"/>
    <property type="molecule type" value="Genomic_DNA"/>
</dbReference>
<protein>
    <submittedName>
        <fullName evidence="3">Uncharacterized protein</fullName>
    </submittedName>
</protein>
<evidence type="ECO:0000313" key="4">
    <source>
        <dbReference type="Proteomes" id="UP000229362"/>
    </source>
</evidence>